<comment type="similarity">
    <text evidence="1">Belongs to the bacterial solute-binding protein 9 family.</text>
</comment>
<dbReference type="Gene3D" id="3.40.50.1980">
    <property type="entry name" value="Nitrogenase molybdenum iron protein domain"/>
    <property type="match status" value="2"/>
</dbReference>
<dbReference type="AlphaFoldDB" id="A0A7Y3X997"/>
<reference evidence="8 9" key="2">
    <citation type="submission" date="2020-06" db="EMBL/GenBank/DDBJ databases">
        <title>Halomonas songnenensis sp. nov., a moderately halophilic bacterium isolated from saline and alkaline soils.</title>
        <authorList>
            <person name="Jiang J."/>
            <person name="Pan Y."/>
        </authorList>
    </citation>
    <scope>NUCLEOTIDE SEQUENCE [LARGE SCALE GENOMIC DNA]</scope>
    <source>
        <strain evidence="8 9">TBZ9</strain>
    </source>
</reference>
<name>A0A7Y3X997_9GAMM</name>
<dbReference type="Pfam" id="PF01297">
    <property type="entry name" value="ZnuA"/>
    <property type="match status" value="1"/>
</dbReference>
<dbReference type="PANTHER" id="PTHR42953">
    <property type="entry name" value="HIGH-AFFINITY ZINC UPTAKE SYSTEM PROTEIN ZNUA-RELATED"/>
    <property type="match status" value="1"/>
</dbReference>
<keyword evidence="4 7" id="KW-0732">Signal</keyword>
<keyword evidence="5" id="KW-0406">Ion transport</keyword>
<feature type="chain" id="PRO_5031569212" description="High-affinity zinc uptake system protein ZnuA" evidence="7">
    <location>
        <begin position="23"/>
        <end position="326"/>
    </location>
</feature>
<dbReference type="InterPro" id="IPR050492">
    <property type="entry name" value="Bact_metal-bind_prot9"/>
</dbReference>
<evidence type="ECO:0000256" key="7">
    <source>
        <dbReference type="SAM" id="SignalP"/>
    </source>
</evidence>
<dbReference type="SUPFAM" id="SSF53807">
    <property type="entry name" value="Helical backbone' metal receptor"/>
    <property type="match status" value="1"/>
</dbReference>
<evidence type="ECO:0000256" key="5">
    <source>
        <dbReference type="ARBA" id="ARBA00022906"/>
    </source>
</evidence>
<sequence length="326" mass="35985">MNKPFARVALPLVLGLPLTALADVPNVAVDIPPVHSLVSKVMGELGEPELFMQQGASPHGYSLRPSEAQTLDNAELVVWVSNDLTPWLTSPLASLASEAAHLELMALDETQVLNYRDRSVALMAAQDDHDHHGHEEHDHENHGHDHHGHSREGQDPHGWLDPENARLWLNAIARRLSTLDPENAETYQTNATQAKADLLGLQMALEEQFAEQPTPRFVVFHDAYQYFEQRFEVPSEGAISLGDASDPSPARIEALQQHVRENAIQCVFSEPQFNAAMVENVFADTPAVMGVIDPLGVELPLGPTLYDQLLRQLADALEQCSVQQPI</sequence>
<evidence type="ECO:0000313" key="9">
    <source>
        <dbReference type="Proteomes" id="UP000588806"/>
    </source>
</evidence>
<reference evidence="8 9" key="1">
    <citation type="submission" date="2020-05" db="EMBL/GenBank/DDBJ databases">
        <authorList>
            <person name="Ruan W."/>
            <person name="Jeon C.O."/>
            <person name="Chun B.H."/>
        </authorList>
    </citation>
    <scope>NUCLEOTIDE SEQUENCE [LARGE SCALE GENOMIC DNA]</scope>
    <source>
        <strain evidence="8 9">TBZ9</strain>
    </source>
</reference>
<feature type="region of interest" description="Disordered" evidence="6">
    <location>
        <begin position="127"/>
        <end position="159"/>
    </location>
</feature>
<gene>
    <name evidence="8" type="ORF">HLB35_06215</name>
</gene>
<comment type="caution">
    <text evidence="8">The sequence shown here is derived from an EMBL/GenBank/DDBJ whole genome shotgun (WGS) entry which is preliminary data.</text>
</comment>
<keyword evidence="5" id="KW-0862">Zinc</keyword>
<dbReference type="PANTHER" id="PTHR42953:SF3">
    <property type="entry name" value="HIGH-AFFINITY ZINC UPTAKE SYSTEM PROTEIN ZNUA"/>
    <property type="match status" value="1"/>
</dbReference>
<evidence type="ECO:0000256" key="3">
    <source>
        <dbReference type="ARBA" id="ARBA00022448"/>
    </source>
</evidence>
<dbReference type="RefSeq" id="WP_171701917.1">
    <property type="nucleotide sequence ID" value="NZ_JABFHI010000002.1"/>
</dbReference>
<organism evidence="8 9">
    <name type="scientific">Vreelandella azerica</name>
    <dbReference type="NCBI Taxonomy" id="2732867"/>
    <lineage>
        <taxon>Bacteria</taxon>
        <taxon>Pseudomonadati</taxon>
        <taxon>Pseudomonadota</taxon>
        <taxon>Gammaproteobacteria</taxon>
        <taxon>Oceanospirillales</taxon>
        <taxon>Halomonadaceae</taxon>
        <taxon>Vreelandella</taxon>
    </lineage>
</organism>
<keyword evidence="5" id="KW-0864">Zinc transport</keyword>
<evidence type="ECO:0000256" key="6">
    <source>
        <dbReference type="SAM" id="MobiDB-lite"/>
    </source>
</evidence>
<dbReference type="GO" id="GO:0006829">
    <property type="term" value="P:zinc ion transport"/>
    <property type="evidence" value="ECO:0007669"/>
    <property type="project" value="UniProtKB-KW"/>
</dbReference>
<feature type="signal peptide" evidence="7">
    <location>
        <begin position="1"/>
        <end position="22"/>
    </location>
</feature>
<accession>A0A7Y3X997</accession>
<keyword evidence="9" id="KW-1185">Reference proteome</keyword>
<feature type="compositionally biased region" description="Basic and acidic residues" evidence="6">
    <location>
        <begin position="150"/>
        <end position="159"/>
    </location>
</feature>
<dbReference type="InterPro" id="IPR006127">
    <property type="entry name" value="ZnuA-like"/>
</dbReference>
<proteinExistence type="inferred from homology"/>
<protein>
    <recommendedName>
        <fullName evidence="2">High-affinity zinc uptake system protein ZnuA</fullName>
    </recommendedName>
</protein>
<keyword evidence="3" id="KW-0813">Transport</keyword>
<dbReference type="EMBL" id="JABFHI010000002">
    <property type="protein sequence ID" value="NOG31467.1"/>
    <property type="molecule type" value="Genomic_DNA"/>
</dbReference>
<dbReference type="Proteomes" id="UP000588806">
    <property type="component" value="Unassembled WGS sequence"/>
</dbReference>
<evidence type="ECO:0000313" key="8">
    <source>
        <dbReference type="EMBL" id="NOG31467.1"/>
    </source>
</evidence>
<evidence type="ECO:0000256" key="2">
    <source>
        <dbReference type="ARBA" id="ARBA00015915"/>
    </source>
</evidence>
<dbReference type="GO" id="GO:0046872">
    <property type="term" value="F:metal ion binding"/>
    <property type="evidence" value="ECO:0007669"/>
    <property type="project" value="InterPro"/>
</dbReference>
<evidence type="ECO:0000256" key="4">
    <source>
        <dbReference type="ARBA" id="ARBA00022729"/>
    </source>
</evidence>
<feature type="compositionally biased region" description="Basic and acidic residues" evidence="6">
    <location>
        <begin position="127"/>
        <end position="143"/>
    </location>
</feature>
<evidence type="ECO:0000256" key="1">
    <source>
        <dbReference type="ARBA" id="ARBA00011028"/>
    </source>
</evidence>